<sequence>MPLPPLGMAIYPVTNMSRGSYAVKPVRSCTTTSSTSTSSASSSASSSPSTASIQITDTTLDIVSIQRLIRAVFRSSKITVRQVEVFQGQLNQVYLTTLADGSSVILKCPPAHNIRLLRNEKHTLDTERKTLELLGQYTRIPVPRLVDYDCHGESLGRPFLMTSHMPGRRLSELAPYLTASERSTIDHTTGAYVRALTALSAPQFGLTHRVFAKKGSNTWREAFLALLEATLRDAEDMFVNIHPESIRYWIGKHAHHLDKVTEPRLVAPNVCNPDNILIDEQTKQVVGLVGFSDILWGDPLMSGGMADASPAFLAGLGERDPRTGAESVRLLIYRTYRATVRLVAHHYRPHDGTNELDARRELSGVLNELAAV</sequence>
<evidence type="ECO:0000259" key="1">
    <source>
        <dbReference type="Pfam" id="PF01636"/>
    </source>
</evidence>
<dbReference type="InterPro" id="IPR002575">
    <property type="entry name" value="Aminoglycoside_PTrfase"/>
</dbReference>
<reference evidence="2" key="1">
    <citation type="submission" date="2021-12" db="EMBL/GenBank/DDBJ databases">
        <title>Curvularia clavata genome.</title>
        <authorList>
            <person name="Cao Y."/>
        </authorList>
    </citation>
    <scope>NUCLEOTIDE SEQUENCE</scope>
    <source>
        <strain evidence="2">Yc1106</strain>
    </source>
</reference>
<keyword evidence="3" id="KW-1185">Reference proteome</keyword>
<dbReference type="EMBL" id="CP089274">
    <property type="protein sequence ID" value="USP73336.1"/>
    <property type="molecule type" value="Genomic_DNA"/>
</dbReference>
<gene>
    <name evidence="2" type="ORF">yc1106_00610</name>
</gene>
<dbReference type="Gene3D" id="3.30.200.20">
    <property type="entry name" value="Phosphorylase Kinase, domain 1"/>
    <property type="match status" value="1"/>
</dbReference>
<dbReference type="InterPro" id="IPR051678">
    <property type="entry name" value="AGP_Transferase"/>
</dbReference>
<dbReference type="SUPFAM" id="SSF56112">
    <property type="entry name" value="Protein kinase-like (PK-like)"/>
    <property type="match status" value="1"/>
</dbReference>
<dbReference type="Pfam" id="PF01636">
    <property type="entry name" value="APH"/>
    <property type="match status" value="1"/>
</dbReference>
<dbReference type="OrthoDB" id="5210591at2759"/>
<feature type="domain" description="Aminoglycoside phosphotransferase" evidence="1">
    <location>
        <begin position="87"/>
        <end position="301"/>
    </location>
</feature>
<proteinExistence type="predicted"/>
<name>A0A9Q8Z041_CURCL</name>
<dbReference type="InterPro" id="IPR011009">
    <property type="entry name" value="Kinase-like_dom_sf"/>
</dbReference>
<dbReference type="PANTHER" id="PTHR21310:SF59">
    <property type="entry name" value="AMINOGLYCOSIDE PHOSPHOTRANSFERASE DOMAIN-CONTAINING PROTEIN"/>
    <property type="match status" value="1"/>
</dbReference>
<evidence type="ECO:0000313" key="3">
    <source>
        <dbReference type="Proteomes" id="UP001056012"/>
    </source>
</evidence>
<organism evidence="2 3">
    <name type="scientific">Curvularia clavata</name>
    <dbReference type="NCBI Taxonomy" id="95742"/>
    <lineage>
        <taxon>Eukaryota</taxon>
        <taxon>Fungi</taxon>
        <taxon>Dikarya</taxon>
        <taxon>Ascomycota</taxon>
        <taxon>Pezizomycotina</taxon>
        <taxon>Dothideomycetes</taxon>
        <taxon>Pleosporomycetidae</taxon>
        <taxon>Pleosporales</taxon>
        <taxon>Pleosporineae</taxon>
        <taxon>Pleosporaceae</taxon>
        <taxon>Curvularia</taxon>
    </lineage>
</organism>
<accession>A0A9Q8Z041</accession>
<dbReference type="Proteomes" id="UP001056012">
    <property type="component" value="Chromosome 1"/>
</dbReference>
<evidence type="ECO:0000313" key="2">
    <source>
        <dbReference type="EMBL" id="USP73336.1"/>
    </source>
</evidence>
<protein>
    <recommendedName>
        <fullName evidence="1">Aminoglycoside phosphotransferase domain-containing protein</fullName>
    </recommendedName>
</protein>
<dbReference type="VEuPathDB" id="FungiDB:yc1106_00610"/>
<dbReference type="AlphaFoldDB" id="A0A9Q8Z041"/>
<dbReference type="PANTHER" id="PTHR21310">
    <property type="entry name" value="AMINOGLYCOSIDE PHOSPHOTRANSFERASE-RELATED-RELATED"/>
    <property type="match status" value="1"/>
</dbReference>